<organism evidence="2 3">
    <name type="scientific">Frieseomelitta varia</name>
    <dbReference type="NCBI Taxonomy" id="561572"/>
    <lineage>
        <taxon>Eukaryota</taxon>
        <taxon>Metazoa</taxon>
        <taxon>Ecdysozoa</taxon>
        <taxon>Arthropoda</taxon>
        <taxon>Hexapoda</taxon>
        <taxon>Insecta</taxon>
        <taxon>Pterygota</taxon>
        <taxon>Neoptera</taxon>
        <taxon>Endopterygota</taxon>
        <taxon>Hymenoptera</taxon>
        <taxon>Apocrita</taxon>
        <taxon>Aculeata</taxon>
        <taxon>Apoidea</taxon>
        <taxon>Anthophila</taxon>
        <taxon>Apidae</taxon>
        <taxon>Frieseomelitta</taxon>
    </lineage>
</organism>
<gene>
    <name evidence="2" type="ORF">E2986_08609</name>
</gene>
<comment type="caution">
    <text evidence="2">The sequence shown here is derived from an EMBL/GenBank/DDBJ whole genome shotgun (WGS) entry which is preliminary data.</text>
</comment>
<accession>A0A833RUF5</accession>
<dbReference type="AlphaFoldDB" id="A0A833RUF5"/>
<sequence>MSGNDDVADPTNVRSENEYREWIIEVKLGENRFTERELHENWSLQAQGGSTIGPDACKSNERGYEAVELIYRELTSAYKQSEIDWKIIHDAGCTRDDTDLPHHVTAPNDLDRLISGTFRSFLTALPVPPTIVTIARSSNDDYCPPENVDQIQIGVLDELRQYLGEVDVQLAYEDEEEVH</sequence>
<reference evidence="2" key="1">
    <citation type="submission" date="2019-11" db="EMBL/GenBank/DDBJ databases">
        <title>The nuclear and mitochondrial genomes of Frieseomelitta varia - a highly eusocial stingless bee (Meliponini) with a permanently sterile worker caste.</title>
        <authorList>
            <person name="Freitas F.C.P."/>
            <person name="Lourenco A.P."/>
            <person name="Nunes F.M.F."/>
            <person name="Paschoal A.R."/>
            <person name="Abreu F.C.P."/>
            <person name="Barbin F.O."/>
            <person name="Bataglia L."/>
            <person name="Cardoso-Junior C.A.M."/>
            <person name="Cervoni M.S."/>
            <person name="Silva S.R."/>
            <person name="Dalarmi F."/>
            <person name="Del Lama M.A."/>
            <person name="Depintor T.S."/>
            <person name="Ferreira K.M."/>
            <person name="Goria P.S."/>
            <person name="Jaskot M.C."/>
            <person name="Lago D.C."/>
            <person name="Luna-Lucena D."/>
            <person name="Moda L.M."/>
            <person name="Nascimento L."/>
            <person name="Pedrino M."/>
            <person name="Rabico F.O."/>
            <person name="Sanches F.C."/>
            <person name="Santos D.E."/>
            <person name="Santos C.G."/>
            <person name="Vieira J."/>
            <person name="Lopes T.F."/>
            <person name="Barchuk A.R."/>
            <person name="Hartfelder K."/>
            <person name="Simoes Z.L.P."/>
            <person name="Bitondi M.M.G."/>
            <person name="Pinheiro D.G."/>
        </authorList>
    </citation>
    <scope>NUCLEOTIDE SEQUENCE</scope>
    <source>
        <strain evidence="2">USP_RPSP 00005682</strain>
        <tissue evidence="2">Whole individual</tissue>
    </source>
</reference>
<evidence type="ECO:0000313" key="2">
    <source>
        <dbReference type="EMBL" id="KAF3422436.1"/>
    </source>
</evidence>
<dbReference type="EMBL" id="WNWW01000713">
    <property type="protein sequence ID" value="KAF3422436.1"/>
    <property type="molecule type" value="Genomic_DNA"/>
</dbReference>
<name>A0A833RUF5_9HYME</name>
<comment type="similarity">
    <text evidence="1">Belongs to the UPF0489 family.</text>
</comment>
<keyword evidence="3" id="KW-1185">Reference proteome</keyword>
<dbReference type="InterPro" id="IPR024131">
    <property type="entry name" value="UPF0489"/>
</dbReference>
<dbReference type="Proteomes" id="UP000655588">
    <property type="component" value="Unassembled WGS sequence"/>
</dbReference>
<dbReference type="PANTHER" id="PTHR13225:SF3">
    <property type="entry name" value="UPF0489 PROTEIN C5ORF22"/>
    <property type="match status" value="1"/>
</dbReference>
<evidence type="ECO:0000256" key="1">
    <source>
        <dbReference type="ARBA" id="ARBA00007099"/>
    </source>
</evidence>
<dbReference type="PANTHER" id="PTHR13225">
    <property type="entry name" value="MISEXPRESSION SUPPRESSOR OF RAS 6"/>
    <property type="match status" value="1"/>
</dbReference>
<protein>
    <submittedName>
        <fullName evidence="2">Uncharacterized protein</fullName>
    </submittedName>
</protein>
<evidence type="ECO:0000313" key="3">
    <source>
        <dbReference type="Proteomes" id="UP000655588"/>
    </source>
</evidence>
<proteinExistence type="inferred from homology"/>